<comment type="caution">
    <text evidence="12">The sequence shown here is derived from an EMBL/GenBank/DDBJ whole genome shotgun (WGS) entry which is preliminary data.</text>
</comment>
<evidence type="ECO:0000256" key="5">
    <source>
        <dbReference type="ARBA" id="ARBA00022840"/>
    </source>
</evidence>
<keyword evidence="6 8" id="KW-0315">Glutamine amidotransferase</keyword>
<dbReference type="PROSITE" id="PS51278">
    <property type="entry name" value="GATASE_TYPE_2"/>
    <property type="match status" value="1"/>
</dbReference>
<dbReference type="Pfam" id="PF00733">
    <property type="entry name" value="Asn_synthase"/>
    <property type="match status" value="1"/>
</dbReference>
<dbReference type="SUPFAM" id="SSF56235">
    <property type="entry name" value="N-terminal nucleophile aminohydrolases (Ntn hydrolases)"/>
    <property type="match status" value="1"/>
</dbReference>
<feature type="domain" description="Glutamine amidotransferase type-2" evidence="11">
    <location>
        <begin position="34"/>
        <end position="248"/>
    </location>
</feature>
<dbReference type="GO" id="GO:0004066">
    <property type="term" value="F:asparagine synthase (glutamine-hydrolyzing) activity"/>
    <property type="evidence" value="ECO:0007669"/>
    <property type="project" value="UniProtKB-EC"/>
</dbReference>
<protein>
    <recommendedName>
        <fullName evidence="3">asparagine synthase (glutamine-hydrolyzing)</fullName>
        <ecNumber evidence="3">6.3.5.4</ecNumber>
    </recommendedName>
</protein>
<dbReference type="GO" id="GO:0005524">
    <property type="term" value="F:ATP binding"/>
    <property type="evidence" value="ECO:0007669"/>
    <property type="project" value="UniProtKB-KW"/>
</dbReference>
<evidence type="ECO:0000256" key="10">
    <source>
        <dbReference type="PIRSR" id="PIRSR001589-3"/>
    </source>
</evidence>
<reference evidence="12" key="1">
    <citation type="submission" date="2022-01" db="EMBL/GenBank/DDBJ databases">
        <authorList>
            <person name="Jo J.-H."/>
            <person name="Im W.-T."/>
        </authorList>
    </citation>
    <scope>NUCLEOTIDE SEQUENCE</scope>
    <source>
        <strain evidence="12">G124</strain>
    </source>
</reference>
<feature type="binding site" evidence="9">
    <location>
        <begin position="418"/>
        <end position="419"/>
    </location>
    <ligand>
        <name>ATP</name>
        <dbReference type="ChEBI" id="CHEBI:30616"/>
    </ligand>
</feature>
<evidence type="ECO:0000256" key="2">
    <source>
        <dbReference type="ARBA" id="ARBA00005752"/>
    </source>
</evidence>
<dbReference type="CDD" id="cd01991">
    <property type="entry name" value="Asn_synthase_B_C"/>
    <property type="match status" value="1"/>
</dbReference>
<feature type="binding site" evidence="9">
    <location>
        <position position="134"/>
    </location>
    <ligand>
        <name>L-glutamine</name>
        <dbReference type="ChEBI" id="CHEBI:58359"/>
    </ligand>
</feature>
<dbReference type="CDD" id="cd00712">
    <property type="entry name" value="AsnB"/>
    <property type="match status" value="1"/>
</dbReference>
<dbReference type="EMBL" id="JAKFGM010000001">
    <property type="protein sequence ID" value="MCF2514319.1"/>
    <property type="molecule type" value="Genomic_DNA"/>
</dbReference>
<dbReference type="SUPFAM" id="SSF52402">
    <property type="entry name" value="Adenine nucleotide alpha hydrolases-like"/>
    <property type="match status" value="1"/>
</dbReference>
<dbReference type="RefSeq" id="WP_235066788.1">
    <property type="nucleotide sequence ID" value="NZ_JAKFGM010000001.1"/>
</dbReference>
<dbReference type="Proteomes" id="UP001139410">
    <property type="component" value="Unassembled WGS sequence"/>
</dbReference>
<dbReference type="PANTHER" id="PTHR43284">
    <property type="entry name" value="ASPARAGINE SYNTHETASE (GLUTAMINE-HYDROLYZING)"/>
    <property type="match status" value="1"/>
</dbReference>
<feature type="active site" description="For GATase activity" evidence="8">
    <location>
        <position position="34"/>
    </location>
</feature>
<dbReference type="InterPro" id="IPR017932">
    <property type="entry name" value="GATase_2_dom"/>
</dbReference>
<accession>A0A9X1QKQ0</accession>
<feature type="site" description="Important for beta-aspartyl-AMP intermediate formation" evidence="10">
    <location>
        <position position="420"/>
    </location>
</feature>
<evidence type="ECO:0000256" key="9">
    <source>
        <dbReference type="PIRSR" id="PIRSR001589-2"/>
    </source>
</evidence>
<comment type="similarity">
    <text evidence="2">Belongs to the asparagine synthetase family.</text>
</comment>
<dbReference type="GO" id="GO:0006529">
    <property type="term" value="P:asparagine biosynthetic process"/>
    <property type="evidence" value="ECO:0007669"/>
    <property type="project" value="UniProtKB-KW"/>
</dbReference>
<proteinExistence type="inferred from homology"/>
<keyword evidence="5 9" id="KW-0067">ATP-binding</keyword>
<name>A0A9X1QKQ0_9SPHN</name>
<dbReference type="PANTHER" id="PTHR43284:SF1">
    <property type="entry name" value="ASPARAGINE SYNTHETASE"/>
    <property type="match status" value="1"/>
</dbReference>
<dbReference type="GO" id="GO:0005829">
    <property type="term" value="C:cytosol"/>
    <property type="evidence" value="ECO:0007669"/>
    <property type="project" value="TreeGrafter"/>
</dbReference>
<dbReference type="InterPro" id="IPR029055">
    <property type="entry name" value="Ntn_hydrolases_N"/>
</dbReference>
<dbReference type="Gene3D" id="3.40.50.620">
    <property type="entry name" value="HUPs"/>
    <property type="match status" value="1"/>
</dbReference>
<dbReference type="InterPro" id="IPR006426">
    <property type="entry name" value="Asn_synth_AEB"/>
</dbReference>
<organism evidence="12 13">
    <name type="scientific">Sphingomonas cremea</name>
    <dbReference type="NCBI Taxonomy" id="2904799"/>
    <lineage>
        <taxon>Bacteria</taxon>
        <taxon>Pseudomonadati</taxon>
        <taxon>Pseudomonadota</taxon>
        <taxon>Alphaproteobacteria</taxon>
        <taxon>Sphingomonadales</taxon>
        <taxon>Sphingomonadaceae</taxon>
        <taxon>Sphingomonas</taxon>
    </lineage>
</organism>
<dbReference type="EC" id="6.3.5.4" evidence="3"/>
<keyword evidence="4 9" id="KW-0547">Nucleotide-binding</keyword>
<evidence type="ECO:0000313" key="12">
    <source>
        <dbReference type="EMBL" id="MCF2514319.1"/>
    </source>
</evidence>
<dbReference type="NCBIfam" id="TIGR01536">
    <property type="entry name" value="asn_synth_AEB"/>
    <property type="match status" value="1"/>
</dbReference>
<sequence>MAFSSDRKNDKATRGALGPLDRAVSRGECARTMCGIAGIISSRPVAADTLRAMTERLRHRGPDDEGTWVDDSGRIGVGHRRLAVVDLSPAGHQPMKSANGRYLLSYNGEIYNHAEIRREIETGFGPRPWRGHSDTETLVEAIACWGLTAALTRCVGMFAFSLWDVKERKLHLVRDRFGERPLYYGWVGGDFVFASELPAIRLHPRFDNRIDRGALRRFAAHNYVPAPLSIYEQIFKLQPGCILSASVDVAEYEPASPPQPGYANPHLGLERYWSYRQTICDGLAMPFEHESVALEELEAALSQAVIGQSLADVPVGAFLSGGIDSSTIVALYQKYTAQPVRTYTLGFEDPAYDEAPASREVARHFGTQHHELYVTCRDAQDVIPKLPTIYGEPFADSSQIPTYLISAFARTEVTVALSGDGGDELFGGYNRYLGLANAWKQFGRMGPSMRAMAGNALSAIPSGFWDGAARAGLKSHQPNFGGKIQKSFRIMGHAAGTDELLSGFLDEWWGEDAPVLGDDDAHVAQAEAGLGSYLPAPMRMMYRDATDYLPDDILCKVDRASMAVSLESRMPYLDHRVAAIAARIPLGFKLRRGRGKDILRKLLYREAPRCLFERPKAGFAIPVGQWIKGPLRPWAEELLDRAQMSEEGWFDPDVVQRRWLAHLHGQRDSTPALWAILMFQAWLREQRRPMALAA</sequence>
<keyword evidence="8" id="KW-0061">Asparagine biosynthesis</keyword>
<dbReference type="InterPro" id="IPR051786">
    <property type="entry name" value="ASN_synthetase/amidase"/>
</dbReference>
<evidence type="ECO:0000256" key="4">
    <source>
        <dbReference type="ARBA" id="ARBA00022741"/>
    </source>
</evidence>
<dbReference type="PIRSF" id="PIRSF001589">
    <property type="entry name" value="Asn_synthetase_glu-h"/>
    <property type="match status" value="1"/>
</dbReference>
<evidence type="ECO:0000313" key="13">
    <source>
        <dbReference type="Proteomes" id="UP001139410"/>
    </source>
</evidence>
<dbReference type="InterPro" id="IPR014729">
    <property type="entry name" value="Rossmann-like_a/b/a_fold"/>
</dbReference>
<evidence type="ECO:0000256" key="1">
    <source>
        <dbReference type="ARBA" id="ARBA00005187"/>
    </source>
</evidence>
<dbReference type="Gene3D" id="3.60.20.10">
    <property type="entry name" value="Glutamine Phosphoribosylpyrophosphate, subunit 1, domain 1"/>
    <property type="match status" value="1"/>
</dbReference>
<keyword evidence="13" id="KW-1185">Reference proteome</keyword>
<dbReference type="InterPro" id="IPR033738">
    <property type="entry name" value="AsnB_N"/>
</dbReference>
<keyword evidence="12" id="KW-0436">Ligase</keyword>
<comment type="pathway">
    <text evidence="1">Amino-acid biosynthesis; L-asparagine biosynthesis; L-asparagine from L-aspartate (L-Gln route): step 1/1.</text>
</comment>
<comment type="catalytic activity">
    <reaction evidence="7">
        <text>L-aspartate + L-glutamine + ATP + H2O = L-asparagine + L-glutamate + AMP + diphosphate + H(+)</text>
        <dbReference type="Rhea" id="RHEA:12228"/>
        <dbReference type="ChEBI" id="CHEBI:15377"/>
        <dbReference type="ChEBI" id="CHEBI:15378"/>
        <dbReference type="ChEBI" id="CHEBI:29985"/>
        <dbReference type="ChEBI" id="CHEBI:29991"/>
        <dbReference type="ChEBI" id="CHEBI:30616"/>
        <dbReference type="ChEBI" id="CHEBI:33019"/>
        <dbReference type="ChEBI" id="CHEBI:58048"/>
        <dbReference type="ChEBI" id="CHEBI:58359"/>
        <dbReference type="ChEBI" id="CHEBI:456215"/>
        <dbReference type="EC" id="6.3.5.4"/>
    </reaction>
</comment>
<evidence type="ECO:0000256" key="3">
    <source>
        <dbReference type="ARBA" id="ARBA00012737"/>
    </source>
</evidence>
<evidence type="ECO:0000259" key="11">
    <source>
        <dbReference type="PROSITE" id="PS51278"/>
    </source>
</evidence>
<dbReference type="Pfam" id="PF13522">
    <property type="entry name" value="GATase_6"/>
    <property type="match status" value="1"/>
</dbReference>
<dbReference type="AlphaFoldDB" id="A0A9X1QKQ0"/>
<evidence type="ECO:0000256" key="8">
    <source>
        <dbReference type="PIRSR" id="PIRSR001589-1"/>
    </source>
</evidence>
<keyword evidence="8" id="KW-0028">Amino-acid biosynthesis</keyword>
<evidence type="ECO:0000256" key="6">
    <source>
        <dbReference type="ARBA" id="ARBA00022962"/>
    </source>
</evidence>
<dbReference type="InterPro" id="IPR001962">
    <property type="entry name" value="Asn_synthase"/>
</dbReference>
<evidence type="ECO:0000256" key="7">
    <source>
        <dbReference type="ARBA" id="ARBA00048741"/>
    </source>
</evidence>
<gene>
    <name evidence="12" type="primary">asnB</name>
    <name evidence="12" type="ORF">LVY65_04465</name>
</gene>